<keyword evidence="4" id="KW-1185">Reference proteome</keyword>
<reference evidence="4" key="1">
    <citation type="submission" date="2016-10" db="EMBL/GenBank/DDBJ databases">
        <authorList>
            <person name="Varghese N."/>
            <person name="Submissions S."/>
        </authorList>
    </citation>
    <scope>NUCLEOTIDE SEQUENCE [LARGE SCALE GENOMIC DNA]</scope>
    <source>
        <strain evidence="4">DSM 19315</strain>
    </source>
</reference>
<dbReference type="AlphaFoldDB" id="A0A1I2XIT6"/>
<dbReference type="NCBIfam" id="NF047864">
    <property type="entry name" value="CBU_0592_membra"/>
    <property type="match status" value="1"/>
</dbReference>
<proteinExistence type="predicted"/>
<accession>A0A1I2XIT6</accession>
<evidence type="ECO:0000313" key="3">
    <source>
        <dbReference type="EMBL" id="SFH13380.1"/>
    </source>
</evidence>
<keyword evidence="1" id="KW-0472">Membrane</keyword>
<sequence>MESKFEMKIWMDLLGWLGAFCFLVSYGLLIGGKWKSNDLKYHLANVLGAVLLCINTWYDSSFPSVMINAIWGLIAVYGIKKSNFEYTKKGRFGTGNVE</sequence>
<keyword evidence="1" id="KW-1133">Transmembrane helix</keyword>
<dbReference type="InterPro" id="IPR058058">
    <property type="entry name" value="CBU_0592-like"/>
</dbReference>
<keyword evidence="1" id="KW-0812">Transmembrane</keyword>
<gene>
    <name evidence="3" type="ORF">SAMN04487988_11930</name>
</gene>
<evidence type="ECO:0000313" key="4">
    <source>
        <dbReference type="Proteomes" id="UP000199642"/>
    </source>
</evidence>
<name>A0A1I2XIT6_9BACT</name>
<organism evidence="3 4">
    <name type="scientific">Algoriphagus hitonicola</name>
    <dbReference type="NCBI Taxonomy" id="435880"/>
    <lineage>
        <taxon>Bacteria</taxon>
        <taxon>Pseudomonadati</taxon>
        <taxon>Bacteroidota</taxon>
        <taxon>Cytophagia</taxon>
        <taxon>Cytophagales</taxon>
        <taxon>Cyclobacteriaceae</taxon>
        <taxon>Algoriphagus</taxon>
    </lineage>
</organism>
<dbReference type="Pfam" id="PF26604">
    <property type="entry name" value="CBU_0592"/>
    <property type="match status" value="1"/>
</dbReference>
<feature type="transmembrane region" description="Helical" evidence="1">
    <location>
        <begin position="64"/>
        <end position="79"/>
    </location>
</feature>
<evidence type="ECO:0000256" key="1">
    <source>
        <dbReference type="SAM" id="Phobius"/>
    </source>
</evidence>
<evidence type="ECO:0000259" key="2">
    <source>
        <dbReference type="Pfam" id="PF26604"/>
    </source>
</evidence>
<dbReference type="Proteomes" id="UP000199642">
    <property type="component" value="Unassembled WGS sequence"/>
</dbReference>
<dbReference type="STRING" id="435880.SAMN04487988_11930"/>
<feature type="transmembrane region" description="Helical" evidence="1">
    <location>
        <begin position="13"/>
        <end position="32"/>
    </location>
</feature>
<protein>
    <recommendedName>
        <fullName evidence="2">CBU-0592-like domain-containing protein</fullName>
    </recommendedName>
</protein>
<dbReference type="EMBL" id="FOPC01000019">
    <property type="protein sequence ID" value="SFH13380.1"/>
    <property type="molecule type" value="Genomic_DNA"/>
</dbReference>
<feature type="domain" description="CBU-0592-like" evidence="2">
    <location>
        <begin position="12"/>
        <end position="81"/>
    </location>
</feature>